<dbReference type="Gene3D" id="2.70.70.10">
    <property type="entry name" value="Glucose Permease (Domain IIA)"/>
    <property type="match status" value="1"/>
</dbReference>
<dbReference type="InterPro" id="IPR011055">
    <property type="entry name" value="Dup_hybrid_motif"/>
</dbReference>
<organism evidence="3 4">
    <name type="scientific">Thermaerobacter subterraneus DSM 13965</name>
    <dbReference type="NCBI Taxonomy" id="867903"/>
    <lineage>
        <taxon>Bacteria</taxon>
        <taxon>Bacillati</taxon>
        <taxon>Bacillota</taxon>
        <taxon>Clostridia</taxon>
        <taxon>Eubacteriales</taxon>
        <taxon>Clostridiales Family XVII. Incertae Sedis</taxon>
        <taxon>Thermaerobacter</taxon>
    </lineage>
</organism>
<name>K6QDD3_9FIRM</name>
<feature type="compositionally biased region" description="Gly residues" evidence="1">
    <location>
        <begin position="74"/>
        <end position="87"/>
    </location>
</feature>
<gene>
    <name evidence="3" type="ORF">ThesuDRAFT_02417</name>
</gene>
<dbReference type="CDD" id="cd12797">
    <property type="entry name" value="M23_peptidase"/>
    <property type="match status" value="1"/>
</dbReference>
<evidence type="ECO:0000313" key="3">
    <source>
        <dbReference type="EMBL" id="EKP94676.1"/>
    </source>
</evidence>
<evidence type="ECO:0000259" key="2">
    <source>
        <dbReference type="Pfam" id="PF01551"/>
    </source>
</evidence>
<feature type="region of interest" description="Disordered" evidence="1">
    <location>
        <begin position="261"/>
        <end position="282"/>
    </location>
</feature>
<protein>
    <submittedName>
        <fullName evidence="3">Metalloendopeptidase-like membrane protein</fullName>
    </submittedName>
</protein>
<accession>K6QDD3</accession>
<dbReference type="GO" id="GO:0004222">
    <property type="term" value="F:metalloendopeptidase activity"/>
    <property type="evidence" value="ECO:0007669"/>
    <property type="project" value="TreeGrafter"/>
</dbReference>
<dbReference type="EMBL" id="AENY02000003">
    <property type="protein sequence ID" value="EKP94676.1"/>
    <property type="molecule type" value="Genomic_DNA"/>
</dbReference>
<proteinExistence type="predicted"/>
<dbReference type="Proteomes" id="UP000005710">
    <property type="component" value="Unassembled WGS sequence"/>
</dbReference>
<dbReference type="Pfam" id="PF01551">
    <property type="entry name" value="Peptidase_M23"/>
    <property type="match status" value="1"/>
</dbReference>
<evidence type="ECO:0000256" key="1">
    <source>
        <dbReference type="SAM" id="MobiDB-lite"/>
    </source>
</evidence>
<reference evidence="3" key="1">
    <citation type="submission" date="2010-10" db="EMBL/GenBank/DDBJ databases">
        <authorList>
            <consortium name="US DOE Joint Genome Institute (JGI-PGF)"/>
            <person name="Lucas S."/>
            <person name="Copeland A."/>
            <person name="Lapidus A."/>
            <person name="Bruce D."/>
            <person name="Goodwin L."/>
            <person name="Pitluck S."/>
            <person name="Kyrpides N."/>
            <person name="Mavromatis K."/>
            <person name="Detter J.C."/>
            <person name="Han C."/>
            <person name="Land M."/>
            <person name="Hauser L."/>
            <person name="Markowitz V."/>
            <person name="Cheng J.-F."/>
            <person name="Hugenholtz P."/>
            <person name="Woyke T."/>
            <person name="Wu D."/>
            <person name="Pukall R."/>
            <person name="Wahrenburg C."/>
            <person name="Brambilla E."/>
            <person name="Klenk H.-P."/>
            <person name="Eisen J.A."/>
        </authorList>
    </citation>
    <scope>NUCLEOTIDE SEQUENCE [LARGE SCALE GENOMIC DNA]</scope>
    <source>
        <strain evidence="3">DSM 13965</strain>
    </source>
</reference>
<dbReference type="AlphaFoldDB" id="K6QDD3"/>
<feature type="domain" description="M23ase beta-sheet core" evidence="2">
    <location>
        <begin position="156"/>
        <end position="249"/>
    </location>
</feature>
<dbReference type="PANTHER" id="PTHR21666:SF270">
    <property type="entry name" value="MUREIN HYDROLASE ACTIVATOR ENVC"/>
    <property type="match status" value="1"/>
</dbReference>
<dbReference type="OrthoDB" id="9814460at2"/>
<feature type="compositionally biased region" description="Low complexity" evidence="1">
    <location>
        <begin position="88"/>
        <end position="121"/>
    </location>
</feature>
<keyword evidence="4" id="KW-1185">Reference proteome</keyword>
<evidence type="ECO:0000313" key="4">
    <source>
        <dbReference type="Proteomes" id="UP000005710"/>
    </source>
</evidence>
<dbReference type="SUPFAM" id="SSF51261">
    <property type="entry name" value="Duplicated hybrid motif"/>
    <property type="match status" value="1"/>
</dbReference>
<dbReference type="InterPro" id="IPR050570">
    <property type="entry name" value="Cell_wall_metabolism_enzyme"/>
</dbReference>
<sequence length="282" mass="28547">MANLSRWLNRINALLLAAWLGMVMAWGSGRADPAPGRPQSLDKPAWAAGLDALAGRWLGSRSGLQEAGGPQAHGEGGAGRAGAGGAGQEAKAPGSPAPAAGGAGPSAAAGTAQAPGSTAGSPPGQPAIPPGRWWHPPVEGVATITSLFGPREGRWHHGVDLAVPAGTPVRAVWAGQVRQAGWRGDYGLAVEVVHPGGWSTLYGHLESLAVEPGQKVTRGQLLGWAGATGNATGPHLHLEVRADGGFFDPLAWLDPRWYRPSPALPGSRETRPGTGAGARGGS</sequence>
<comment type="caution">
    <text evidence="3">The sequence shown here is derived from an EMBL/GenBank/DDBJ whole genome shotgun (WGS) entry which is preliminary data.</text>
</comment>
<reference evidence="3" key="2">
    <citation type="submission" date="2012-10" db="EMBL/GenBank/DDBJ databases">
        <title>Improved high-quality draft of Thermaerobacter subterraneus C21, DSM 13965.</title>
        <authorList>
            <consortium name="DOE Joint Genome Institute"/>
            <person name="Eisen J."/>
            <person name="Huntemann M."/>
            <person name="Wei C.-L."/>
            <person name="Han J."/>
            <person name="Detter J.C."/>
            <person name="Han C."/>
            <person name="Tapia R."/>
            <person name="Chen A."/>
            <person name="Kyrpides N."/>
            <person name="Mavromatis K."/>
            <person name="Markowitz V."/>
            <person name="Szeto E."/>
            <person name="Ivanova N."/>
            <person name="Mikhailova N."/>
            <person name="Ovchinnikova G."/>
            <person name="Pagani I."/>
            <person name="Pati A."/>
            <person name="Goodwin L."/>
            <person name="Nordberg H.P."/>
            <person name="Cantor M.N."/>
            <person name="Hua S.X."/>
            <person name="Woyke T."/>
            <person name="Eisen J."/>
            <person name="Klenk H.-P."/>
        </authorList>
    </citation>
    <scope>NUCLEOTIDE SEQUENCE [LARGE SCALE GENOMIC DNA]</scope>
    <source>
        <strain evidence="3">DSM 13965</strain>
    </source>
</reference>
<dbReference type="STRING" id="867903.ThesuDRAFT_02417"/>
<dbReference type="InterPro" id="IPR016047">
    <property type="entry name" value="M23ase_b-sheet_dom"/>
</dbReference>
<dbReference type="eggNOG" id="COG0739">
    <property type="taxonomic scope" value="Bacteria"/>
</dbReference>
<dbReference type="RefSeq" id="WP_006904698.1">
    <property type="nucleotide sequence ID" value="NZ_JH976535.1"/>
</dbReference>
<feature type="region of interest" description="Disordered" evidence="1">
    <location>
        <begin position="61"/>
        <end position="136"/>
    </location>
</feature>
<dbReference type="PANTHER" id="PTHR21666">
    <property type="entry name" value="PEPTIDASE-RELATED"/>
    <property type="match status" value="1"/>
</dbReference>
<dbReference type="HOGENOM" id="CLU_997245_0_0_9"/>